<reference evidence="1" key="1">
    <citation type="submission" date="2019-08" db="EMBL/GenBank/DDBJ databases">
        <title>The genome of the North American firefly Photinus pyralis.</title>
        <authorList>
            <consortium name="Photinus pyralis genome working group"/>
            <person name="Fallon T.R."/>
            <person name="Sander Lower S.E."/>
            <person name="Weng J.-K."/>
        </authorList>
    </citation>
    <scope>NUCLEOTIDE SEQUENCE</scope>
    <source>
        <strain evidence="1">TRF0915ILg1</strain>
        <tissue evidence="1">Whole body</tissue>
    </source>
</reference>
<protein>
    <submittedName>
        <fullName evidence="1">Uncharacterized protein</fullName>
    </submittedName>
</protein>
<evidence type="ECO:0000313" key="2">
    <source>
        <dbReference type="Proteomes" id="UP000801492"/>
    </source>
</evidence>
<dbReference type="OrthoDB" id="10383104at2759"/>
<sequence>MQFFRLHFRPKTPPPDYEPPCHLLPADDDTFIPSANTPFTLEIQTLEAPSSLLDTSTFLTTPFTLEDLCPISTEVPVTDTRQFSDTNVQTGINLNVNVGLNTLTPSVNDSFTSNINLIDSDCTVTCDTNSVNSGEDRTIGCSMFNVSNISESADESSSKNRLILSNTLTSPKLNSVNIPIENRIKSGPDIPVSNANGLLTQFGFE</sequence>
<dbReference type="AlphaFoldDB" id="A0A8K0G6P7"/>
<comment type="caution">
    <text evidence="1">The sequence shown here is derived from an EMBL/GenBank/DDBJ whole genome shotgun (WGS) entry which is preliminary data.</text>
</comment>
<gene>
    <name evidence="1" type="ORF">ILUMI_18292</name>
</gene>
<accession>A0A8K0G6P7</accession>
<organism evidence="1 2">
    <name type="scientific">Ignelater luminosus</name>
    <name type="common">Cucubano</name>
    <name type="synonym">Pyrophorus luminosus</name>
    <dbReference type="NCBI Taxonomy" id="2038154"/>
    <lineage>
        <taxon>Eukaryota</taxon>
        <taxon>Metazoa</taxon>
        <taxon>Ecdysozoa</taxon>
        <taxon>Arthropoda</taxon>
        <taxon>Hexapoda</taxon>
        <taxon>Insecta</taxon>
        <taxon>Pterygota</taxon>
        <taxon>Neoptera</taxon>
        <taxon>Endopterygota</taxon>
        <taxon>Coleoptera</taxon>
        <taxon>Polyphaga</taxon>
        <taxon>Elateriformia</taxon>
        <taxon>Elateroidea</taxon>
        <taxon>Elateridae</taxon>
        <taxon>Agrypninae</taxon>
        <taxon>Pyrophorini</taxon>
        <taxon>Ignelater</taxon>
    </lineage>
</organism>
<dbReference type="EMBL" id="VTPC01081263">
    <property type="protein sequence ID" value="KAF2887881.1"/>
    <property type="molecule type" value="Genomic_DNA"/>
</dbReference>
<name>A0A8K0G6P7_IGNLU</name>
<dbReference type="Proteomes" id="UP000801492">
    <property type="component" value="Unassembled WGS sequence"/>
</dbReference>
<evidence type="ECO:0000313" key="1">
    <source>
        <dbReference type="EMBL" id="KAF2887881.1"/>
    </source>
</evidence>
<keyword evidence="2" id="KW-1185">Reference proteome</keyword>
<feature type="non-terminal residue" evidence="1">
    <location>
        <position position="205"/>
    </location>
</feature>
<proteinExistence type="predicted"/>